<reference evidence="1 2" key="1">
    <citation type="submission" date="2017-11" db="EMBL/GenBank/DDBJ databases">
        <title>De-novo sequencing of pomegranate (Punica granatum L.) genome.</title>
        <authorList>
            <person name="Akparov Z."/>
            <person name="Amiraslanov A."/>
            <person name="Hajiyeva S."/>
            <person name="Abbasov M."/>
            <person name="Kaur K."/>
            <person name="Hamwieh A."/>
            <person name="Solovyev V."/>
            <person name="Salamov A."/>
            <person name="Braich B."/>
            <person name="Kosarev P."/>
            <person name="Mahmoud A."/>
            <person name="Hajiyev E."/>
            <person name="Babayeva S."/>
            <person name="Izzatullayeva V."/>
            <person name="Mammadov A."/>
            <person name="Mammadov A."/>
            <person name="Sharifova S."/>
            <person name="Ojaghi J."/>
            <person name="Eynullazada K."/>
            <person name="Bayramov B."/>
            <person name="Abdulazimova A."/>
            <person name="Shahmuradov I."/>
        </authorList>
    </citation>
    <scope>NUCLEOTIDE SEQUENCE [LARGE SCALE GENOMIC DNA]</scope>
    <source>
        <strain evidence="2">cv. AG2017</strain>
        <tissue evidence="1">Leaf</tissue>
    </source>
</reference>
<proteinExistence type="predicted"/>
<dbReference type="EMBL" id="PGOL01000307">
    <property type="protein sequence ID" value="PKI72839.1"/>
    <property type="molecule type" value="Genomic_DNA"/>
</dbReference>
<accession>A0A2I0KWL0</accession>
<keyword evidence="2" id="KW-1185">Reference proteome</keyword>
<evidence type="ECO:0000313" key="1">
    <source>
        <dbReference type="EMBL" id="PKI72839.1"/>
    </source>
</evidence>
<gene>
    <name evidence="1" type="ORF">CRG98_006764</name>
</gene>
<comment type="caution">
    <text evidence="1">The sequence shown here is derived from an EMBL/GenBank/DDBJ whole genome shotgun (WGS) entry which is preliminary data.</text>
</comment>
<organism evidence="1 2">
    <name type="scientific">Punica granatum</name>
    <name type="common">Pomegranate</name>
    <dbReference type="NCBI Taxonomy" id="22663"/>
    <lineage>
        <taxon>Eukaryota</taxon>
        <taxon>Viridiplantae</taxon>
        <taxon>Streptophyta</taxon>
        <taxon>Embryophyta</taxon>
        <taxon>Tracheophyta</taxon>
        <taxon>Spermatophyta</taxon>
        <taxon>Magnoliopsida</taxon>
        <taxon>eudicotyledons</taxon>
        <taxon>Gunneridae</taxon>
        <taxon>Pentapetalae</taxon>
        <taxon>rosids</taxon>
        <taxon>malvids</taxon>
        <taxon>Myrtales</taxon>
        <taxon>Lythraceae</taxon>
        <taxon>Punica</taxon>
    </lineage>
</organism>
<dbReference type="Proteomes" id="UP000233551">
    <property type="component" value="Unassembled WGS sequence"/>
</dbReference>
<protein>
    <submittedName>
        <fullName evidence="1">Uncharacterized protein</fullName>
    </submittedName>
</protein>
<name>A0A2I0KWL0_PUNGR</name>
<sequence length="130" mass="14306">MAIEYTKGGDLIRPGAGVPPLVTPPPIEVIGGRHPCPRFERSPTLEISLIEGRGTARMISPSIRNRRMAQSLPCCSSIGPVSCREQRWWCRRAGDDGGVEEQVSFLPVEVILASRSKSQVEVISTSQRFF</sequence>
<dbReference type="AlphaFoldDB" id="A0A2I0KWL0"/>
<evidence type="ECO:0000313" key="2">
    <source>
        <dbReference type="Proteomes" id="UP000233551"/>
    </source>
</evidence>